<protein>
    <submittedName>
        <fullName evidence="1">15455_t:CDS:1</fullName>
    </submittedName>
</protein>
<sequence length="60" mass="7021">LESLKVKKNPKREKNIKTGKQLENKLKQKENLSKAKFEYYLDILDDMKIVIDEKAGIISD</sequence>
<gene>
    <name evidence="1" type="ORF">RPERSI_LOCUS14043</name>
</gene>
<organism evidence="1 2">
    <name type="scientific">Racocetra persica</name>
    <dbReference type="NCBI Taxonomy" id="160502"/>
    <lineage>
        <taxon>Eukaryota</taxon>
        <taxon>Fungi</taxon>
        <taxon>Fungi incertae sedis</taxon>
        <taxon>Mucoromycota</taxon>
        <taxon>Glomeromycotina</taxon>
        <taxon>Glomeromycetes</taxon>
        <taxon>Diversisporales</taxon>
        <taxon>Gigasporaceae</taxon>
        <taxon>Racocetra</taxon>
    </lineage>
</organism>
<evidence type="ECO:0000313" key="2">
    <source>
        <dbReference type="Proteomes" id="UP000789920"/>
    </source>
</evidence>
<evidence type="ECO:0000313" key="1">
    <source>
        <dbReference type="EMBL" id="CAG8749603.1"/>
    </source>
</evidence>
<proteinExistence type="predicted"/>
<dbReference type="EMBL" id="CAJVQC010031839">
    <property type="protein sequence ID" value="CAG8749603.1"/>
    <property type="molecule type" value="Genomic_DNA"/>
</dbReference>
<accession>A0ACA9QIR7</accession>
<keyword evidence="2" id="KW-1185">Reference proteome</keyword>
<comment type="caution">
    <text evidence="1">The sequence shown here is derived from an EMBL/GenBank/DDBJ whole genome shotgun (WGS) entry which is preliminary data.</text>
</comment>
<reference evidence="1" key="1">
    <citation type="submission" date="2021-06" db="EMBL/GenBank/DDBJ databases">
        <authorList>
            <person name="Kallberg Y."/>
            <person name="Tangrot J."/>
            <person name="Rosling A."/>
        </authorList>
    </citation>
    <scope>NUCLEOTIDE SEQUENCE</scope>
    <source>
        <strain evidence="1">MA461A</strain>
    </source>
</reference>
<name>A0ACA9QIR7_9GLOM</name>
<dbReference type="Proteomes" id="UP000789920">
    <property type="component" value="Unassembled WGS sequence"/>
</dbReference>
<feature type="non-terminal residue" evidence="1">
    <location>
        <position position="1"/>
    </location>
</feature>